<sequence length="44" mass="4822">LAIVPSSSRLLCVVLAFLMDASEMSSEHEESVKSQGIRSDNEKK</sequence>
<comment type="caution">
    <text evidence="3">The sequence shown here is derived from an EMBL/GenBank/DDBJ whole genome shotgun (WGS) entry which is preliminary data.</text>
</comment>
<name>A0A8X6IV69_TRICU</name>
<reference evidence="3" key="1">
    <citation type="submission" date="2020-07" db="EMBL/GenBank/DDBJ databases">
        <title>Multicomponent nature underlies the extraordinary mechanical properties of spider dragline silk.</title>
        <authorList>
            <person name="Kono N."/>
            <person name="Nakamura H."/>
            <person name="Mori M."/>
            <person name="Yoshida Y."/>
            <person name="Ohtoshi R."/>
            <person name="Malay A.D."/>
            <person name="Moran D.A.P."/>
            <person name="Tomita M."/>
            <person name="Numata K."/>
            <person name="Arakawa K."/>
        </authorList>
    </citation>
    <scope>NUCLEOTIDE SEQUENCE</scope>
</reference>
<feature type="region of interest" description="Disordered" evidence="1">
    <location>
        <begin position="23"/>
        <end position="44"/>
    </location>
</feature>
<evidence type="ECO:0000313" key="4">
    <source>
        <dbReference type="Proteomes" id="UP000887116"/>
    </source>
</evidence>
<protein>
    <submittedName>
        <fullName evidence="3">Uncharacterized protein</fullName>
    </submittedName>
</protein>
<organism evidence="3 4">
    <name type="scientific">Trichonephila clavata</name>
    <name type="common">Joro spider</name>
    <name type="synonym">Nephila clavata</name>
    <dbReference type="NCBI Taxonomy" id="2740835"/>
    <lineage>
        <taxon>Eukaryota</taxon>
        <taxon>Metazoa</taxon>
        <taxon>Ecdysozoa</taxon>
        <taxon>Arthropoda</taxon>
        <taxon>Chelicerata</taxon>
        <taxon>Arachnida</taxon>
        <taxon>Araneae</taxon>
        <taxon>Araneomorphae</taxon>
        <taxon>Entelegynae</taxon>
        <taxon>Araneoidea</taxon>
        <taxon>Nephilidae</taxon>
        <taxon>Trichonephila</taxon>
    </lineage>
</organism>
<dbReference type="AlphaFoldDB" id="A0A8X6IV69"/>
<feature type="chain" id="PRO_5036490461" evidence="2">
    <location>
        <begin position="27"/>
        <end position="44"/>
    </location>
</feature>
<keyword evidence="4" id="KW-1185">Reference proteome</keyword>
<evidence type="ECO:0000256" key="1">
    <source>
        <dbReference type="SAM" id="MobiDB-lite"/>
    </source>
</evidence>
<proteinExistence type="predicted"/>
<feature type="signal peptide" evidence="2">
    <location>
        <begin position="1"/>
        <end position="26"/>
    </location>
</feature>
<evidence type="ECO:0000256" key="2">
    <source>
        <dbReference type="SAM" id="SignalP"/>
    </source>
</evidence>
<keyword evidence="2" id="KW-0732">Signal</keyword>
<evidence type="ECO:0000313" key="3">
    <source>
        <dbReference type="EMBL" id="GFR29074.1"/>
    </source>
</evidence>
<dbReference type="EMBL" id="BMAO01019211">
    <property type="protein sequence ID" value="GFR29074.1"/>
    <property type="molecule type" value="Genomic_DNA"/>
</dbReference>
<accession>A0A8X6IV69</accession>
<feature type="non-terminal residue" evidence="3">
    <location>
        <position position="1"/>
    </location>
</feature>
<dbReference type="Proteomes" id="UP000887116">
    <property type="component" value="Unassembled WGS sequence"/>
</dbReference>
<gene>
    <name evidence="3" type="ORF">TNCT_528781</name>
</gene>